<dbReference type="PANTHER" id="PTHR23423">
    <property type="entry name" value="ORGANIC SOLUTE TRANSPORTER-RELATED"/>
    <property type="match status" value="1"/>
</dbReference>
<name>T1KYP4_TETUR</name>
<dbReference type="EMBL" id="CAEY01000714">
    <property type="status" value="NOT_ANNOTATED_CDS"/>
    <property type="molecule type" value="Genomic_DNA"/>
</dbReference>
<dbReference type="STRING" id="32264.T1KYP4"/>
<feature type="transmembrane region" description="Helical" evidence="6">
    <location>
        <begin position="126"/>
        <end position="144"/>
    </location>
</feature>
<feature type="compositionally biased region" description="Low complexity" evidence="5">
    <location>
        <begin position="436"/>
        <end position="464"/>
    </location>
</feature>
<dbReference type="EnsemblMetazoa" id="tetur27g01410.1">
    <property type="protein sequence ID" value="tetur27g01410.1"/>
    <property type="gene ID" value="tetur27g01410"/>
</dbReference>
<dbReference type="OrthoDB" id="5348404at2759"/>
<keyword evidence="2 6" id="KW-0812">Transmembrane</keyword>
<feature type="region of interest" description="Disordered" evidence="5">
    <location>
        <begin position="436"/>
        <end position="490"/>
    </location>
</feature>
<evidence type="ECO:0000256" key="5">
    <source>
        <dbReference type="SAM" id="MobiDB-lite"/>
    </source>
</evidence>
<feature type="compositionally biased region" description="Polar residues" evidence="5">
    <location>
        <begin position="468"/>
        <end position="484"/>
    </location>
</feature>
<evidence type="ECO:0000256" key="4">
    <source>
        <dbReference type="ARBA" id="ARBA00023136"/>
    </source>
</evidence>
<feature type="transmembrane region" description="Helical" evidence="6">
    <location>
        <begin position="180"/>
        <end position="202"/>
    </location>
</feature>
<keyword evidence="8" id="KW-1185">Reference proteome</keyword>
<organism evidence="7 8">
    <name type="scientific">Tetranychus urticae</name>
    <name type="common">Two-spotted spider mite</name>
    <dbReference type="NCBI Taxonomy" id="32264"/>
    <lineage>
        <taxon>Eukaryota</taxon>
        <taxon>Metazoa</taxon>
        <taxon>Ecdysozoa</taxon>
        <taxon>Arthropoda</taxon>
        <taxon>Chelicerata</taxon>
        <taxon>Arachnida</taxon>
        <taxon>Acari</taxon>
        <taxon>Acariformes</taxon>
        <taxon>Trombidiformes</taxon>
        <taxon>Prostigmata</taxon>
        <taxon>Eleutherengona</taxon>
        <taxon>Raphignathae</taxon>
        <taxon>Tetranychoidea</taxon>
        <taxon>Tetranychidae</taxon>
        <taxon>Tetranychus</taxon>
    </lineage>
</organism>
<evidence type="ECO:0000313" key="8">
    <source>
        <dbReference type="Proteomes" id="UP000015104"/>
    </source>
</evidence>
<keyword evidence="4 6" id="KW-0472">Membrane</keyword>
<dbReference type="KEGG" id="tut:107368485"/>
<gene>
    <name evidence="7" type="primary">107368485</name>
</gene>
<evidence type="ECO:0008006" key="9">
    <source>
        <dbReference type="Google" id="ProtNLM"/>
    </source>
</evidence>
<evidence type="ECO:0000256" key="6">
    <source>
        <dbReference type="SAM" id="Phobius"/>
    </source>
</evidence>
<feature type="transmembrane region" description="Helical" evidence="6">
    <location>
        <begin position="250"/>
        <end position="273"/>
    </location>
</feature>
<feature type="transmembrane region" description="Helical" evidence="6">
    <location>
        <begin position="85"/>
        <end position="106"/>
    </location>
</feature>
<dbReference type="HOGENOM" id="CLU_012923_3_0_1"/>
<dbReference type="SMART" id="SM01417">
    <property type="entry name" value="Solute_trans_a"/>
    <property type="match status" value="1"/>
</dbReference>
<evidence type="ECO:0000256" key="2">
    <source>
        <dbReference type="ARBA" id="ARBA00022692"/>
    </source>
</evidence>
<protein>
    <recommendedName>
        <fullName evidence="9">Transmembrane protein 184B</fullName>
    </recommendedName>
</protein>
<feature type="region of interest" description="Disordered" evidence="5">
    <location>
        <begin position="373"/>
        <end position="417"/>
    </location>
</feature>
<evidence type="ECO:0000313" key="7">
    <source>
        <dbReference type="EnsemblMetazoa" id="tetur27g01410.1"/>
    </source>
</evidence>
<evidence type="ECO:0000256" key="3">
    <source>
        <dbReference type="ARBA" id="ARBA00022989"/>
    </source>
</evidence>
<keyword evidence="3 6" id="KW-1133">Transmembrane helix</keyword>
<feature type="transmembrane region" description="Helical" evidence="6">
    <location>
        <begin position="214"/>
        <end position="238"/>
    </location>
</feature>
<dbReference type="Pfam" id="PF03619">
    <property type="entry name" value="Solute_trans_a"/>
    <property type="match status" value="1"/>
</dbReference>
<dbReference type="OMA" id="IIKPIMA"/>
<comment type="subcellular location">
    <subcellularLocation>
        <location evidence="1">Membrane</location>
        <topology evidence="1">Multi-pass membrane protein</topology>
    </subcellularLocation>
</comment>
<reference evidence="7" key="2">
    <citation type="submission" date="2015-06" db="UniProtKB">
        <authorList>
            <consortium name="EnsemblMetazoa"/>
        </authorList>
    </citation>
    <scope>IDENTIFICATION</scope>
</reference>
<evidence type="ECO:0000256" key="1">
    <source>
        <dbReference type="ARBA" id="ARBA00004141"/>
    </source>
</evidence>
<dbReference type="AlphaFoldDB" id="T1KYP4"/>
<sequence>MDSISSAVSNSINHSLGSETTNLKHLDNSFQNNSGHGILAYTPIFLQTGTAQTIAGFFVWLALIISCHQIYQHLRIYTMPSEQRYIVRILFIVPIYGFDCWLSLLFFKDNYYVYFDSVRDWYEAFVIYNFLALCYEYLGGECNIMSEIRGQPIKSTWWYGTCCLAGKTYTIGFLRFCKQATLQFCAIKPIMSVVTLILQAFGKYRDGDWSADSGYLYVTLIYNFSVSLALYGLILFYQATKDLLSPYDPIWKFFTVKSVIFLSFWQGVILAVLEKANLLPEFYASGAKASTGTVSAGYQNFLICVEMLFASLALRYAFPYQIYGDGCSSDGNVRSVTMQSISSSLKETMNPKDIMNDAIHNFHPQYQQYTQYHSPTPTKAAEGSSKVSGIGGSTSGVSKAANGAHDSHHHQQNFDHSGGIVNLGVSIESESSIIAPGSTPVAASSSTAANLGTSSSAASKKSSPPSRPLQTISQNYSEKTTLLNSDDEFQ</sequence>
<reference evidence="8" key="1">
    <citation type="submission" date="2011-08" db="EMBL/GenBank/DDBJ databases">
        <authorList>
            <person name="Rombauts S."/>
        </authorList>
    </citation>
    <scope>NUCLEOTIDE SEQUENCE</scope>
    <source>
        <strain evidence="8">London</strain>
    </source>
</reference>
<dbReference type="Proteomes" id="UP000015104">
    <property type="component" value="Unassembled WGS sequence"/>
</dbReference>
<dbReference type="GO" id="GO:0016020">
    <property type="term" value="C:membrane"/>
    <property type="evidence" value="ECO:0007669"/>
    <property type="project" value="UniProtKB-SubCell"/>
</dbReference>
<feature type="transmembrane region" description="Helical" evidence="6">
    <location>
        <begin position="44"/>
        <end position="65"/>
    </location>
</feature>
<dbReference type="InterPro" id="IPR005178">
    <property type="entry name" value="Ostalpha/TMEM184C"/>
</dbReference>
<dbReference type="eggNOG" id="KOG2641">
    <property type="taxonomic scope" value="Eukaryota"/>
</dbReference>
<accession>T1KYP4</accession>
<proteinExistence type="predicted"/>